<comment type="similarity">
    <text evidence="1">Belongs to the short-chain dehydrogenases/reductases (SDR) family.</text>
</comment>
<dbReference type="InterPro" id="IPR002347">
    <property type="entry name" value="SDR_fam"/>
</dbReference>
<evidence type="ECO:0000256" key="2">
    <source>
        <dbReference type="ARBA" id="ARBA00023002"/>
    </source>
</evidence>
<dbReference type="InterPro" id="IPR020904">
    <property type="entry name" value="Sc_DH/Rdtase_CS"/>
</dbReference>
<proteinExistence type="inferred from homology"/>
<dbReference type="PANTHER" id="PTHR43669:SF3">
    <property type="entry name" value="ALCOHOL DEHYDROGENASE, PUTATIVE (AFU_ORTHOLOGUE AFUA_3G03445)-RELATED"/>
    <property type="match status" value="1"/>
</dbReference>
<sequence length="264" mass="27568">MSEQRLAGRKVLVTGVGRAIGPAIVRRFAQAGACVAAANRTLGRAQTVVDDLTQQGLSAWALPLDLETPAGAAEAVTAAADQLGGLDIVVHNAGGCPWSRLEALSEEDLELTLSINLKACFRLLKAALPWLRQSEHGRFLATSSVTGPKVAMPGAVHYGAAKAGVNAFVRGAALELAAEGITVNAVEPGYIQKPDGFLADPAQRSRIEQYIPLGRLGDPDDIAWAMVYLASDEARYVTGQTIVVDGGALLPESPDLISNVPAPD</sequence>
<dbReference type="SUPFAM" id="SSF51735">
    <property type="entry name" value="NAD(P)-binding Rossmann-fold domains"/>
    <property type="match status" value="1"/>
</dbReference>
<dbReference type="PROSITE" id="PS00061">
    <property type="entry name" value="ADH_SHORT"/>
    <property type="match status" value="1"/>
</dbReference>
<gene>
    <name evidence="3" type="ORF">MGWOODY_XGa2539</name>
</gene>
<evidence type="ECO:0000256" key="1">
    <source>
        <dbReference type="ARBA" id="ARBA00006484"/>
    </source>
</evidence>
<keyword evidence="2 3" id="KW-0560">Oxidoreductase</keyword>
<dbReference type="Gene3D" id="3.40.50.720">
    <property type="entry name" value="NAD(P)-binding Rossmann-like Domain"/>
    <property type="match status" value="1"/>
</dbReference>
<dbReference type="PRINTS" id="PR00081">
    <property type="entry name" value="GDHRDH"/>
</dbReference>
<dbReference type="EMBL" id="CZRL01000082">
    <property type="protein sequence ID" value="CUS52366.1"/>
    <property type="molecule type" value="Genomic_DNA"/>
</dbReference>
<accession>A0A160TUR7</accession>
<name>A0A160TUR7_9ZZZZ</name>
<evidence type="ECO:0000313" key="3">
    <source>
        <dbReference type="EMBL" id="CUS52366.1"/>
    </source>
</evidence>
<dbReference type="FunFam" id="3.40.50.720:FF:000084">
    <property type="entry name" value="Short-chain dehydrogenase reductase"/>
    <property type="match status" value="1"/>
</dbReference>
<dbReference type="Pfam" id="PF13561">
    <property type="entry name" value="adh_short_C2"/>
    <property type="match status" value="1"/>
</dbReference>
<reference evidence="3" key="1">
    <citation type="submission" date="2015-10" db="EMBL/GenBank/DDBJ databases">
        <authorList>
            <person name="Gilbert D.G."/>
        </authorList>
    </citation>
    <scope>NUCLEOTIDE SEQUENCE</scope>
</reference>
<dbReference type="InterPro" id="IPR036291">
    <property type="entry name" value="NAD(P)-bd_dom_sf"/>
</dbReference>
<dbReference type="EC" id="1.1.1.100" evidence="3"/>
<dbReference type="GO" id="GO:0004316">
    <property type="term" value="F:3-oxoacyl-[acyl-carrier-protein] reductase (NADPH) activity"/>
    <property type="evidence" value="ECO:0007669"/>
    <property type="project" value="UniProtKB-EC"/>
</dbReference>
<organism evidence="3">
    <name type="scientific">hydrothermal vent metagenome</name>
    <dbReference type="NCBI Taxonomy" id="652676"/>
    <lineage>
        <taxon>unclassified sequences</taxon>
        <taxon>metagenomes</taxon>
        <taxon>ecological metagenomes</taxon>
    </lineage>
</organism>
<protein>
    <submittedName>
        <fullName evidence="3">3-oxoacyl-[acyl-carrier protein] reductase</fullName>
        <ecNumber evidence="3">1.1.1.100</ecNumber>
    </submittedName>
</protein>
<dbReference type="PRINTS" id="PR00080">
    <property type="entry name" value="SDRFAMILY"/>
</dbReference>
<dbReference type="PANTHER" id="PTHR43669">
    <property type="entry name" value="5-KETO-D-GLUCONATE 5-REDUCTASE"/>
    <property type="match status" value="1"/>
</dbReference>
<dbReference type="AlphaFoldDB" id="A0A160TUR7"/>